<accession>A0AA39Q4I6</accession>
<dbReference type="AlphaFoldDB" id="A0AA39Q4I6"/>
<evidence type="ECO:0000313" key="1">
    <source>
        <dbReference type="EMBL" id="KAK0494708.1"/>
    </source>
</evidence>
<proteinExistence type="predicted"/>
<comment type="caution">
    <text evidence="1">The sequence shown here is derived from an EMBL/GenBank/DDBJ whole genome shotgun (WGS) entry which is preliminary data.</text>
</comment>
<dbReference type="Proteomes" id="UP001175228">
    <property type="component" value="Unassembled WGS sequence"/>
</dbReference>
<protein>
    <submittedName>
        <fullName evidence="1">Uncharacterized protein</fullName>
    </submittedName>
</protein>
<keyword evidence="2" id="KW-1185">Reference proteome</keyword>
<reference evidence="1" key="1">
    <citation type="submission" date="2023-06" db="EMBL/GenBank/DDBJ databases">
        <authorList>
            <consortium name="Lawrence Berkeley National Laboratory"/>
            <person name="Ahrendt S."/>
            <person name="Sahu N."/>
            <person name="Indic B."/>
            <person name="Wong-Bajracharya J."/>
            <person name="Merenyi Z."/>
            <person name="Ke H.-M."/>
            <person name="Monk M."/>
            <person name="Kocsube S."/>
            <person name="Drula E."/>
            <person name="Lipzen A."/>
            <person name="Balint B."/>
            <person name="Henrissat B."/>
            <person name="Andreopoulos B."/>
            <person name="Martin F.M."/>
            <person name="Harder C.B."/>
            <person name="Rigling D."/>
            <person name="Ford K.L."/>
            <person name="Foster G.D."/>
            <person name="Pangilinan J."/>
            <person name="Papanicolaou A."/>
            <person name="Barry K."/>
            <person name="LaButti K."/>
            <person name="Viragh M."/>
            <person name="Koriabine M."/>
            <person name="Yan M."/>
            <person name="Riley R."/>
            <person name="Champramary S."/>
            <person name="Plett K.L."/>
            <person name="Tsai I.J."/>
            <person name="Slot J."/>
            <person name="Sipos G."/>
            <person name="Plett J."/>
            <person name="Nagy L.G."/>
            <person name="Grigoriev I.V."/>
        </authorList>
    </citation>
    <scope>NUCLEOTIDE SEQUENCE</scope>
    <source>
        <strain evidence="1">HWK02</strain>
    </source>
</reference>
<sequence length="215" mass="24320">MVKVLSSPASKMAIAQAHDHSFDCRDMTRSLVHEASALMHILTNNGDVRIRSPYADGLIMLILQSTHRGIGVERWNRTYQLPCQMINVRRLGDGVECVEIRGTYVVGPITLTFWLLNWFMEHSAVDRCYSSYYRYVLLSHSVLIDRTWYVVIFLITEMRTQAASKVVARGGSTLQQCGWRDGGLCGCVEGRRRRVAEGVEKCAWKGGTSTGMSYY</sequence>
<name>A0AA39Q4I6_9AGAR</name>
<organism evidence="1 2">
    <name type="scientific">Armillaria luteobubalina</name>
    <dbReference type="NCBI Taxonomy" id="153913"/>
    <lineage>
        <taxon>Eukaryota</taxon>
        <taxon>Fungi</taxon>
        <taxon>Dikarya</taxon>
        <taxon>Basidiomycota</taxon>
        <taxon>Agaricomycotina</taxon>
        <taxon>Agaricomycetes</taxon>
        <taxon>Agaricomycetidae</taxon>
        <taxon>Agaricales</taxon>
        <taxon>Marasmiineae</taxon>
        <taxon>Physalacriaceae</taxon>
        <taxon>Armillaria</taxon>
    </lineage>
</organism>
<gene>
    <name evidence="1" type="ORF">EDD18DRAFT_1401000</name>
</gene>
<dbReference type="EMBL" id="JAUEPU010000020">
    <property type="protein sequence ID" value="KAK0494708.1"/>
    <property type="molecule type" value="Genomic_DNA"/>
</dbReference>
<evidence type="ECO:0000313" key="2">
    <source>
        <dbReference type="Proteomes" id="UP001175228"/>
    </source>
</evidence>